<proteinExistence type="predicted"/>
<comment type="caution">
    <text evidence="1">The sequence shown here is derived from an EMBL/GenBank/DDBJ whole genome shotgun (WGS) entry which is preliminary data.</text>
</comment>
<name>A0A6L6QGY6_9BURK</name>
<protein>
    <submittedName>
        <fullName evidence="1">Uncharacterized protein</fullName>
    </submittedName>
</protein>
<evidence type="ECO:0000313" key="1">
    <source>
        <dbReference type="EMBL" id="MTW11758.1"/>
    </source>
</evidence>
<evidence type="ECO:0000313" key="2">
    <source>
        <dbReference type="Proteomes" id="UP000472320"/>
    </source>
</evidence>
<accession>A0A6L6QGY6</accession>
<organism evidence="1 2">
    <name type="scientific">Massilia eburnea</name>
    <dbReference type="NCBI Taxonomy" id="1776165"/>
    <lineage>
        <taxon>Bacteria</taxon>
        <taxon>Pseudomonadati</taxon>
        <taxon>Pseudomonadota</taxon>
        <taxon>Betaproteobacteria</taxon>
        <taxon>Burkholderiales</taxon>
        <taxon>Oxalobacteraceae</taxon>
        <taxon>Telluria group</taxon>
        <taxon>Massilia</taxon>
    </lineage>
</organism>
<dbReference type="RefSeq" id="WP_155454707.1">
    <property type="nucleotide sequence ID" value="NZ_WNKX01000009.1"/>
</dbReference>
<dbReference type="EMBL" id="WNKX01000009">
    <property type="protein sequence ID" value="MTW11758.1"/>
    <property type="molecule type" value="Genomic_DNA"/>
</dbReference>
<dbReference type="AlphaFoldDB" id="A0A6L6QGY6"/>
<gene>
    <name evidence="1" type="ORF">GM658_14220</name>
</gene>
<dbReference type="Proteomes" id="UP000472320">
    <property type="component" value="Unassembled WGS sequence"/>
</dbReference>
<sequence length="89" mass="10626">MTTTFKWRRGFEQHTFYNYDLAAQRFADFLIETERAIASRNPNRRHFAFAPLGARQMCNRDVFELKRQNTSNTDVGTRKFVDSIKRFVD</sequence>
<reference evidence="1 2" key="1">
    <citation type="submission" date="2019-11" db="EMBL/GenBank/DDBJ databases">
        <title>Type strains purchased from KCTC, JCM and DSMZ.</title>
        <authorList>
            <person name="Lu H."/>
        </authorList>
    </citation>
    <scope>NUCLEOTIDE SEQUENCE [LARGE SCALE GENOMIC DNA]</scope>
    <source>
        <strain evidence="1 2">JCM 31587</strain>
    </source>
</reference>
<keyword evidence="2" id="KW-1185">Reference proteome</keyword>